<sequence length="176" mass="19862">MKAWQWLTSLILCVVIYVGLNSSNESVRHMITRIVYSTEHMTMMRHTVSELFSKEELVEVASTSKGELVKFVAIKRYDKGFMLAYEEPLTITATQSGVIVYTGHTARTGKVLSVAYDDGYSVTFGFINDFYHLPYSTVAPGEVIGVKEAGELFIQIEKNGRVLSLEETVEWLKQYG</sequence>
<dbReference type="AlphaFoldDB" id="A0A0A3IFD1"/>
<protein>
    <recommendedName>
        <fullName evidence="2">M23ase beta-sheet core domain-containing protein</fullName>
    </recommendedName>
</protein>
<keyword evidence="1" id="KW-0812">Transmembrane</keyword>
<keyword evidence="1" id="KW-1133">Transmembrane helix</keyword>
<dbReference type="eggNOG" id="COG0739">
    <property type="taxonomic scope" value="Bacteria"/>
</dbReference>
<dbReference type="Gene3D" id="2.70.70.10">
    <property type="entry name" value="Glucose Permease (Domain IIA)"/>
    <property type="match status" value="1"/>
</dbReference>
<keyword evidence="1" id="KW-0472">Membrane</keyword>
<evidence type="ECO:0000313" key="3">
    <source>
        <dbReference type="EMBL" id="KGR83419.1"/>
    </source>
</evidence>
<reference evidence="3 4" key="1">
    <citation type="submission" date="2014-02" db="EMBL/GenBank/DDBJ databases">
        <title>Draft genome sequence of Lysinibacillus odysseyi NBRC 100172.</title>
        <authorList>
            <person name="Zhang F."/>
            <person name="Wang G."/>
            <person name="Zhang L."/>
        </authorList>
    </citation>
    <scope>NUCLEOTIDE SEQUENCE [LARGE SCALE GENOMIC DNA]</scope>
    <source>
        <strain evidence="3 4">NBRC 100172</strain>
    </source>
</reference>
<name>A0A0A3IFD1_9BACI</name>
<dbReference type="InterPro" id="IPR011055">
    <property type="entry name" value="Dup_hybrid_motif"/>
</dbReference>
<dbReference type="Pfam" id="PF01551">
    <property type="entry name" value="Peptidase_M23"/>
    <property type="match status" value="1"/>
</dbReference>
<keyword evidence="4" id="KW-1185">Reference proteome</keyword>
<proteinExistence type="predicted"/>
<accession>A0A0A3IFD1</accession>
<dbReference type="EMBL" id="JPVP01000058">
    <property type="protein sequence ID" value="KGR83419.1"/>
    <property type="molecule type" value="Genomic_DNA"/>
</dbReference>
<feature type="domain" description="M23ase beta-sheet core" evidence="2">
    <location>
        <begin position="78"/>
        <end position="146"/>
    </location>
</feature>
<evidence type="ECO:0000313" key="4">
    <source>
        <dbReference type="Proteomes" id="UP000030437"/>
    </source>
</evidence>
<dbReference type="InterPro" id="IPR016047">
    <property type="entry name" value="M23ase_b-sheet_dom"/>
</dbReference>
<dbReference type="SUPFAM" id="SSF51261">
    <property type="entry name" value="Duplicated hybrid motif"/>
    <property type="match status" value="1"/>
</dbReference>
<evidence type="ECO:0000256" key="1">
    <source>
        <dbReference type="SAM" id="Phobius"/>
    </source>
</evidence>
<dbReference type="STRING" id="1220589.CD32_16445"/>
<dbReference type="OrthoDB" id="2965564at2"/>
<dbReference type="Proteomes" id="UP000030437">
    <property type="component" value="Unassembled WGS sequence"/>
</dbReference>
<evidence type="ECO:0000259" key="2">
    <source>
        <dbReference type="Pfam" id="PF01551"/>
    </source>
</evidence>
<feature type="transmembrane region" description="Helical" evidence="1">
    <location>
        <begin position="6"/>
        <end position="23"/>
    </location>
</feature>
<comment type="caution">
    <text evidence="3">The sequence shown here is derived from an EMBL/GenBank/DDBJ whole genome shotgun (WGS) entry which is preliminary data.</text>
</comment>
<gene>
    <name evidence="3" type="ORF">CD32_16445</name>
</gene>
<dbReference type="RefSeq" id="WP_036156582.1">
    <property type="nucleotide sequence ID" value="NZ_AVCX01000003.1"/>
</dbReference>
<organism evidence="3 4">
    <name type="scientific">Lysinibacillus odysseyi 34hs-1 = NBRC 100172</name>
    <dbReference type="NCBI Taxonomy" id="1220589"/>
    <lineage>
        <taxon>Bacteria</taxon>
        <taxon>Bacillati</taxon>
        <taxon>Bacillota</taxon>
        <taxon>Bacilli</taxon>
        <taxon>Bacillales</taxon>
        <taxon>Bacillaceae</taxon>
        <taxon>Lysinibacillus</taxon>
    </lineage>
</organism>